<dbReference type="KEGG" id="ami:Amir_3261"/>
<keyword evidence="2" id="KW-1185">Reference proteome</keyword>
<evidence type="ECO:0008006" key="3">
    <source>
        <dbReference type="Google" id="ProtNLM"/>
    </source>
</evidence>
<accession>C6W8R9</accession>
<dbReference type="EMBL" id="CP001630">
    <property type="protein sequence ID" value="ACU37168.1"/>
    <property type="molecule type" value="Genomic_DNA"/>
</dbReference>
<dbReference type="eggNOG" id="ENOG502Z85S">
    <property type="taxonomic scope" value="Bacteria"/>
</dbReference>
<dbReference type="OrthoDB" id="3267958at2"/>
<reference evidence="1 2" key="1">
    <citation type="journal article" date="2009" name="Stand. Genomic Sci.">
        <title>Complete genome sequence of Actinosynnema mirum type strain (101).</title>
        <authorList>
            <person name="Land M."/>
            <person name="Lapidus A."/>
            <person name="Mayilraj S."/>
            <person name="Chen F."/>
            <person name="Copeland A."/>
            <person name="Del Rio T.G."/>
            <person name="Nolan M."/>
            <person name="Lucas S."/>
            <person name="Tice H."/>
            <person name="Cheng J.F."/>
            <person name="Chertkov O."/>
            <person name="Bruce D."/>
            <person name="Goodwin L."/>
            <person name="Pitluck S."/>
            <person name="Rohde M."/>
            <person name="Goker M."/>
            <person name="Pati A."/>
            <person name="Ivanova N."/>
            <person name="Mavromatis K."/>
            <person name="Chen A."/>
            <person name="Palaniappan K."/>
            <person name="Hauser L."/>
            <person name="Chang Y.J."/>
            <person name="Jeffries C.C."/>
            <person name="Brettin T."/>
            <person name="Detter J.C."/>
            <person name="Han C."/>
            <person name="Chain P."/>
            <person name="Tindall B.J."/>
            <person name="Bristow J."/>
            <person name="Eisen J.A."/>
            <person name="Markowitz V."/>
            <person name="Hugenholtz P."/>
            <person name="Kyrpides N.C."/>
            <person name="Klenk H.P."/>
        </authorList>
    </citation>
    <scope>NUCLEOTIDE SEQUENCE [LARGE SCALE GENOMIC DNA]</scope>
    <source>
        <strain evidence="2">ATCC 29888 / DSM 43827 / JCM 3225 / NBRC 14064 / NCIMB 13271 / NRRL B-12336 / IMRU 3971 / 101</strain>
    </source>
</reference>
<proteinExistence type="predicted"/>
<sequence>MTSVATLDAEYYQARQQLVHAAAVQAQDAWRLLDGRDAVDSWSDQVRPRAVAALEQVQQQSAALAPLYVAGALAAARALSAPLGALVASAFAGLSANGMMLESLLDFAFGRYRRALAADVPDTEARQMWLSRLLTYVATETADAARSALHVACVVEPAVTGYVRTVTLPACGRCILLAGRVYRFTTGFPRHPRCDCSMRPVTAGQRHQAAGPRALFDSMSRDQQERVFGRGDAAAIRAGADLGRVVNSRRAGQLYVAGGHEFTREATTTRGVGRQLGALAKSGGRYRRSQVARPTAAQLVDAVDGDREELARQLRRFGYLR</sequence>
<evidence type="ECO:0000313" key="1">
    <source>
        <dbReference type="EMBL" id="ACU37168.1"/>
    </source>
</evidence>
<dbReference type="HOGENOM" id="CLU_060261_0_0_11"/>
<dbReference type="STRING" id="446462.Amir_3261"/>
<organism evidence="1 2">
    <name type="scientific">Actinosynnema mirum (strain ATCC 29888 / DSM 43827 / JCM 3225 / NBRC 14064 / NCIMB 13271 / NRRL B-12336 / IMRU 3971 / 101)</name>
    <dbReference type="NCBI Taxonomy" id="446462"/>
    <lineage>
        <taxon>Bacteria</taxon>
        <taxon>Bacillati</taxon>
        <taxon>Actinomycetota</taxon>
        <taxon>Actinomycetes</taxon>
        <taxon>Pseudonocardiales</taxon>
        <taxon>Pseudonocardiaceae</taxon>
        <taxon>Actinosynnema</taxon>
    </lineage>
</organism>
<evidence type="ECO:0000313" key="2">
    <source>
        <dbReference type="Proteomes" id="UP000002213"/>
    </source>
</evidence>
<dbReference type="Proteomes" id="UP000002213">
    <property type="component" value="Chromosome"/>
</dbReference>
<gene>
    <name evidence="1" type="ordered locus">Amir_3261</name>
</gene>
<protein>
    <recommendedName>
        <fullName evidence="3">Phage head morphogenesis protein, SPP1 gp7 family</fullName>
    </recommendedName>
</protein>
<dbReference type="AlphaFoldDB" id="C6W8R9"/>
<dbReference type="RefSeq" id="WP_015802057.1">
    <property type="nucleotide sequence ID" value="NC_013093.1"/>
</dbReference>
<name>C6W8R9_ACTMD</name>